<evidence type="ECO:0000313" key="2">
    <source>
        <dbReference type="Proteomes" id="UP001596215"/>
    </source>
</evidence>
<organism evidence="1 2">
    <name type="scientific">Tatumella punctata</name>
    <dbReference type="NCBI Taxonomy" id="399969"/>
    <lineage>
        <taxon>Bacteria</taxon>
        <taxon>Pseudomonadati</taxon>
        <taxon>Pseudomonadota</taxon>
        <taxon>Gammaproteobacteria</taxon>
        <taxon>Enterobacterales</taxon>
        <taxon>Erwiniaceae</taxon>
        <taxon>Tatumella</taxon>
    </lineage>
</organism>
<name>A0ABW1VJZ5_9GAMM</name>
<dbReference type="InterPro" id="IPR043129">
    <property type="entry name" value="ATPase_NBD"/>
</dbReference>
<comment type="caution">
    <text evidence="1">The sequence shown here is derived from an EMBL/GenBank/DDBJ whole genome shotgun (WGS) entry which is preliminary data.</text>
</comment>
<dbReference type="SUPFAM" id="SSF53067">
    <property type="entry name" value="Actin-like ATPase domain"/>
    <property type="match status" value="1"/>
</dbReference>
<keyword evidence="2" id="KW-1185">Reference proteome</keyword>
<dbReference type="RefSeq" id="WP_212710090.1">
    <property type="nucleotide sequence ID" value="NZ_BAAAFW010000059.1"/>
</dbReference>
<accession>A0ABW1VJZ5</accession>
<dbReference type="InterPro" id="IPR009216">
    <property type="entry name" value="Virulence_factor_SrfB"/>
</dbReference>
<protein>
    <submittedName>
        <fullName evidence="1">Virulence factor SrfB</fullName>
    </submittedName>
</protein>
<dbReference type="EMBL" id="JBHSUC010000001">
    <property type="protein sequence ID" value="MFC6360823.1"/>
    <property type="molecule type" value="Genomic_DNA"/>
</dbReference>
<dbReference type="Pfam" id="PF07520">
    <property type="entry name" value="SrfB"/>
    <property type="match status" value="1"/>
</dbReference>
<gene>
    <name evidence="1" type="ORF">ACFP73_01695</name>
</gene>
<evidence type="ECO:0000313" key="1">
    <source>
        <dbReference type="EMBL" id="MFC6360823.1"/>
    </source>
</evidence>
<dbReference type="Proteomes" id="UP001596215">
    <property type="component" value="Unassembled WGS sequence"/>
</dbReference>
<sequence>MPSGRLNNRFSLLADTGIQFLDTEISASIARGLRHFVRRKASGPLIRVAEDPQQHCFYLPADNSGDDEIVRPEYQVPLSECLTVYADNWLPVPFFRQQPDGKCSHGPVNWVRVFISPPEVKDRHHSLTLAFDTTAGDQQTRDLQPDRVDCDNGQHFAPAWRDHDLMQFLEYPWLNQWLQSVFACQAPAGGLSSATRFSYQAHYLNLLELISIALPCEAMMLLPSDGSNRPAEVDLLLDIGNSHSCGIISEQHPQQDNPLLHSSELILRDLSRPARRGAALFSSEIAFAPCPLDKYAYSAASGRSSVFLWPSIVRTGDEARRLTRTLNQSGGMQGVSSPRRYSWDDNIPEYHWYYPPSASGEQPAAIRSPFTLLMDDQARMLDQLPAEHQFPVCHAGYPRSSLLMFMLCELISQAFCQMNSHSHRQKMPGYSAPRHLRSILLTLPAAMSPAEKDQVLQLARQAVMLVRQSLTRPAGRAAHPDAERFWHPLPRVIAEADEASCGQLLWLYSQPVPRSGDNAVCDRLINDWQLPGRSHRGLRIALIDIGGGTTDVSVSDYLPVGSPPVLLRPELLYRSGYPLAGEDLLYDLVRTFLLPALQEYLQQQGLARAATVVRQLFAPGSSCEGDTPWRQQFSRQFFRPLALKILENYRQAAGNGQCESVAGGTAGDLLADPPDHQVMAYFSQRVSDISAVRGRYDACEMPVTVSFTAVEAFFNSENFRAAGLLTTMCDNVRRHQPDVLLFSGKNSALPAIRQLLTRNLPLPPGHIISLDRLRCRESMPFCRNGELIDGKCSAITGAFIHQLIRQQRLYPRYIAAGQYAADNIIRELGIITPRFTLPYSQVLLRLPATLLPASAVTFELLLVQRVSLGYRTSGDPRLPASPLLSVSLRATETEGCDKGVQVTLRWLTDSNGQLRGLPEVIQVTADGQQNLPLSLVVIRLNTLATNGQPCAAYWSDDGRIDTGDDSALLAGSQ</sequence>
<reference evidence="2" key="1">
    <citation type="journal article" date="2019" name="Int. J. Syst. Evol. Microbiol.">
        <title>The Global Catalogue of Microorganisms (GCM) 10K type strain sequencing project: providing services to taxonomists for standard genome sequencing and annotation.</title>
        <authorList>
            <consortium name="The Broad Institute Genomics Platform"/>
            <consortium name="The Broad Institute Genome Sequencing Center for Infectious Disease"/>
            <person name="Wu L."/>
            <person name="Ma J."/>
        </authorList>
    </citation>
    <scope>NUCLEOTIDE SEQUENCE [LARGE SCALE GENOMIC DNA]</scope>
    <source>
        <strain evidence="2">CGMCC 4.1530</strain>
    </source>
</reference>
<proteinExistence type="predicted"/>